<proteinExistence type="predicted"/>
<dbReference type="GeneTree" id="ENSGT00900000143310"/>
<dbReference type="Proteomes" id="UP000694415">
    <property type="component" value="Unplaced"/>
</dbReference>
<sequence length="170" mass="19230">MRLHLPQDMCPQAGTRSAWGQSDRQALLQEAQVAFHLPRIGTQLLSELFQLLHQSLVEHLSHGLHSASELLHLLLQLPVQVFQRLLQPFRVALHLALHVFHQRGQILLQLVDFCRDLGLELLRILLHLEGQALHLMVEFLLHAHRQRGQAAAQILQVLVDRGLQLVGTGG</sequence>
<reference evidence="1" key="2">
    <citation type="submission" date="2025-09" db="UniProtKB">
        <authorList>
            <consortium name="Ensembl"/>
        </authorList>
    </citation>
    <scope>IDENTIFICATION</scope>
</reference>
<reference evidence="1" key="1">
    <citation type="submission" date="2025-08" db="UniProtKB">
        <authorList>
            <consortium name="Ensembl"/>
        </authorList>
    </citation>
    <scope>IDENTIFICATION</scope>
</reference>
<name>A0A8C6GWF2_MUSSI</name>
<keyword evidence="2" id="KW-1185">Reference proteome</keyword>
<dbReference type="Ensembl" id="ENSMSIT00000016369.1">
    <property type="protein sequence ID" value="ENSMSIP00000012906.1"/>
    <property type="gene ID" value="ENSMSIG00000011188.1"/>
</dbReference>
<evidence type="ECO:0000313" key="2">
    <source>
        <dbReference type="Proteomes" id="UP000694415"/>
    </source>
</evidence>
<evidence type="ECO:0000313" key="1">
    <source>
        <dbReference type="Ensembl" id="ENSMSIP00000012906.1"/>
    </source>
</evidence>
<protein>
    <submittedName>
        <fullName evidence="1">Uncharacterized protein</fullName>
    </submittedName>
</protein>
<organism evidence="1 2">
    <name type="scientific">Mus spicilegus</name>
    <name type="common">Mound-building mouse</name>
    <dbReference type="NCBI Taxonomy" id="10103"/>
    <lineage>
        <taxon>Eukaryota</taxon>
        <taxon>Metazoa</taxon>
        <taxon>Chordata</taxon>
        <taxon>Craniata</taxon>
        <taxon>Vertebrata</taxon>
        <taxon>Euteleostomi</taxon>
        <taxon>Mammalia</taxon>
        <taxon>Eutheria</taxon>
        <taxon>Euarchontoglires</taxon>
        <taxon>Glires</taxon>
        <taxon>Rodentia</taxon>
        <taxon>Myomorpha</taxon>
        <taxon>Muroidea</taxon>
        <taxon>Muridae</taxon>
        <taxon>Murinae</taxon>
        <taxon>Mus</taxon>
        <taxon>Mus</taxon>
    </lineage>
</organism>
<dbReference type="AlphaFoldDB" id="A0A8C6GWF2"/>
<accession>A0A8C6GWF2</accession>